<name>A0AAD4F1U7_9PEZI</name>
<dbReference type="AlphaFoldDB" id="A0AAD4F1U7"/>
<evidence type="ECO:0000313" key="6">
    <source>
        <dbReference type="EMBL" id="KAG7291309.1"/>
    </source>
</evidence>
<dbReference type="Proteomes" id="UP001197093">
    <property type="component" value="Unassembled WGS sequence"/>
</dbReference>
<dbReference type="PANTHER" id="PTHR42973:SF17">
    <property type="entry name" value="OXIDASE, PUTATIVE (AFU_ORTHOLOGUE AFUA_6G14340)-RELATED"/>
    <property type="match status" value="1"/>
</dbReference>
<dbReference type="Gene3D" id="3.40.462.20">
    <property type="match status" value="1"/>
</dbReference>
<evidence type="ECO:0000256" key="3">
    <source>
        <dbReference type="ARBA" id="ARBA00022827"/>
    </source>
</evidence>
<keyword evidence="2" id="KW-0285">Flavoprotein</keyword>
<comment type="caution">
    <text evidence="6">The sequence shown here is derived from an EMBL/GenBank/DDBJ whole genome shotgun (WGS) entry which is preliminary data.</text>
</comment>
<dbReference type="InterPro" id="IPR016166">
    <property type="entry name" value="FAD-bd_PCMH"/>
</dbReference>
<organism evidence="6 7">
    <name type="scientific">Staphylotrichum longicolle</name>
    <dbReference type="NCBI Taxonomy" id="669026"/>
    <lineage>
        <taxon>Eukaryota</taxon>
        <taxon>Fungi</taxon>
        <taxon>Dikarya</taxon>
        <taxon>Ascomycota</taxon>
        <taxon>Pezizomycotina</taxon>
        <taxon>Sordariomycetes</taxon>
        <taxon>Sordariomycetidae</taxon>
        <taxon>Sordariales</taxon>
        <taxon>Chaetomiaceae</taxon>
        <taxon>Staphylotrichum</taxon>
    </lineage>
</organism>
<keyword evidence="3" id="KW-0274">FAD</keyword>
<dbReference type="InterPro" id="IPR036318">
    <property type="entry name" value="FAD-bd_PCMH-like_sf"/>
</dbReference>
<dbReference type="InterPro" id="IPR006094">
    <property type="entry name" value="Oxid_FAD_bind_N"/>
</dbReference>
<evidence type="ECO:0000256" key="2">
    <source>
        <dbReference type="ARBA" id="ARBA00022630"/>
    </source>
</evidence>
<accession>A0AAD4F1U7</accession>
<dbReference type="GO" id="GO:0071949">
    <property type="term" value="F:FAD binding"/>
    <property type="evidence" value="ECO:0007669"/>
    <property type="project" value="InterPro"/>
</dbReference>
<sequence length="454" mass="49156">MGFAGFPNPLTFQFTWVQPYNLDIKVTPAAVVRPRTAEDISGVVKCAAASNVKVQAKSGGHSYGNYGLGGVDGAVVVDMVNFQHFSLENETWLATVGAGTRLSDVYKKLHDAGQRAIPHAVCPGVGIGGQATIGGLGPMSRMWGSSLDHVVEVEVVTADGKIQRANALHNSDLFWALKGAGAGFGIITEFVFRTHPEPGDVVQYEYTLAFGTQAEIAPYYLAWQNLIADPGLDRRFGSIFIMMPLGAIIVGDFYGTEDEFRATGIPNALPEGSRRHIVLNDWLGSLVNGAQMEGLFLTNTPAPFYAKSLAFKREDLPSADKVNALFQWVDAQNKATLLWFIIFDASGGAVGDVPANATSFAHRDKILYYQSYAVGLPLAQASKDFITNFHNQVLASCESAYGTYPGYVDPALADAQQQYWGANLPALQKLKTRWDPNDLFHNPQSVGRAEEIAV</sequence>
<dbReference type="InterPro" id="IPR006093">
    <property type="entry name" value="Oxy_OxRdtase_FAD_BS"/>
</dbReference>
<proteinExistence type="inferred from homology"/>
<dbReference type="PROSITE" id="PS00862">
    <property type="entry name" value="OX2_COVAL_FAD"/>
    <property type="match status" value="1"/>
</dbReference>
<protein>
    <recommendedName>
        <fullName evidence="5">FAD-binding PCMH-type domain-containing protein</fullName>
    </recommendedName>
</protein>
<dbReference type="PROSITE" id="PS51387">
    <property type="entry name" value="FAD_PCMH"/>
    <property type="match status" value="1"/>
</dbReference>
<evidence type="ECO:0000256" key="1">
    <source>
        <dbReference type="ARBA" id="ARBA00005466"/>
    </source>
</evidence>
<dbReference type="Pfam" id="PF08031">
    <property type="entry name" value="BBE"/>
    <property type="match status" value="1"/>
</dbReference>
<keyword evidence="7" id="KW-1185">Reference proteome</keyword>
<dbReference type="Gene3D" id="3.30.465.10">
    <property type="match status" value="1"/>
</dbReference>
<reference evidence="6" key="1">
    <citation type="submission" date="2023-02" db="EMBL/GenBank/DDBJ databases">
        <authorList>
            <person name="Palmer J.M."/>
        </authorList>
    </citation>
    <scope>NUCLEOTIDE SEQUENCE</scope>
    <source>
        <strain evidence="6">FW57</strain>
    </source>
</reference>
<evidence type="ECO:0000259" key="5">
    <source>
        <dbReference type="PROSITE" id="PS51387"/>
    </source>
</evidence>
<dbReference type="InterPro" id="IPR012951">
    <property type="entry name" value="BBE"/>
</dbReference>
<evidence type="ECO:0000256" key="4">
    <source>
        <dbReference type="ARBA" id="ARBA00023002"/>
    </source>
</evidence>
<dbReference type="GO" id="GO:0016491">
    <property type="term" value="F:oxidoreductase activity"/>
    <property type="evidence" value="ECO:0007669"/>
    <property type="project" value="UniProtKB-KW"/>
</dbReference>
<dbReference type="SUPFAM" id="SSF56176">
    <property type="entry name" value="FAD-binding/transporter-associated domain-like"/>
    <property type="match status" value="1"/>
</dbReference>
<feature type="domain" description="FAD-binding PCMH-type" evidence="5">
    <location>
        <begin position="24"/>
        <end position="197"/>
    </location>
</feature>
<dbReference type="InterPro" id="IPR050416">
    <property type="entry name" value="FAD-linked_Oxidoreductase"/>
</dbReference>
<evidence type="ECO:0000313" key="7">
    <source>
        <dbReference type="Proteomes" id="UP001197093"/>
    </source>
</evidence>
<dbReference type="PANTHER" id="PTHR42973">
    <property type="entry name" value="BINDING OXIDOREDUCTASE, PUTATIVE (AFU_ORTHOLOGUE AFUA_1G17690)-RELATED"/>
    <property type="match status" value="1"/>
</dbReference>
<keyword evidence="4" id="KW-0560">Oxidoreductase</keyword>
<dbReference type="Pfam" id="PF01565">
    <property type="entry name" value="FAD_binding_4"/>
    <property type="match status" value="1"/>
</dbReference>
<dbReference type="EMBL" id="JAHCVI010000001">
    <property type="protein sequence ID" value="KAG7291309.1"/>
    <property type="molecule type" value="Genomic_DNA"/>
</dbReference>
<gene>
    <name evidence="6" type="ORF">NEMBOFW57_001322</name>
</gene>
<dbReference type="InterPro" id="IPR016169">
    <property type="entry name" value="FAD-bd_PCMH_sub2"/>
</dbReference>
<comment type="similarity">
    <text evidence="1">Belongs to the oxygen-dependent FAD-linked oxidoreductase family.</text>
</comment>